<reference evidence="8 9" key="1">
    <citation type="submission" date="2019-02" db="EMBL/GenBank/DDBJ databases">
        <title>Isolation and identification of novel species under the genus Muribaculum.</title>
        <authorList>
            <person name="Miyake S."/>
            <person name="Ding Y."/>
            <person name="Low A."/>
            <person name="Soh M."/>
            <person name="Seedorf H."/>
        </authorList>
    </citation>
    <scope>NUCLEOTIDE SEQUENCE [LARGE SCALE GENOMIC DNA]</scope>
    <source>
        <strain evidence="8 9">TLL-A3</strain>
    </source>
</reference>
<evidence type="ECO:0000256" key="2">
    <source>
        <dbReference type="ARBA" id="ARBA00006275"/>
    </source>
</evidence>
<name>A0A4Z0V9M9_9BACT</name>
<dbReference type="GO" id="GO:0009279">
    <property type="term" value="C:cell outer membrane"/>
    <property type="evidence" value="ECO:0007669"/>
    <property type="project" value="UniProtKB-SubCell"/>
</dbReference>
<evidence type="ECO:0000313" key="8">
    <source>
        <dbReference type="EMBL" id="TGG40475.1"/>
    </source>
</evidence>
<keyword evidence="5" id="KW-0998">Cell outer membrane</keyword>
<dbReference type="RefSeq" id="WP_135471487.1">
    <property type="nucleotide sequence ID" value="NZ_CASJDB010000005.1"/>
</dbReference>
<keyword evidence="3" id="KW-0732">Signal</keyword>
<evidence type="ECO:0000256" key="1">
    <source>
        <dbReference type="ARBA" id="ARBA00004442"/>
    </source>
</evidence>
<keyword evidence="4" id="KW-0472">Membrane</keyword>
<dbReference type="Gene3D" id="1.25.40.390">
    <property type="match status" value="1"/>
</dbReference>
<protein>
    <submittedName>
        <fullName evidence="8">RagB/SusD family nutrient uptake outer membrane protein</fullName>
    </submittedName>
</protein>
<dbReference type="InterPro" id="IPR033985">
    <property type="entry name" value="SusD-like_N"/>
</dbReference>
<feature type="domain" description="RagB/SusD" evidence="6">
    <location>
        <begin position="361"/>
        <end position="596"/>
    </location>
</feature>
<dbReference type="InterPro" id="IPR011990">
    <property type="entry name" value="TPR-like_helical_dom_sf"/>
</dbReference>
<organism evidence="8 9">
    <name type="scientific">Duncaniella freteri</name>
    <dbReference type="NCBI Taxonomy" id="2530391"/>
    <lineage>
        <taxon>Bacteria</taxon>
        <taxon>Pseudomonadati</taxon>
        <taxon>Bacteroidota</taxon>
        <taxon>Bacteroidia</taxon>
        <taxon>Bacteroidales</taxon>
        <taxon>Muribaculaceae</taxon>
        <taxon>Duncaniella</taxon>
    </lineage>
</organism>
<evidence type="ECO:0000259" key="6">
    <source>
        <dbReference type="Pfam" id="PF07980"/>
    </source>
</evidence>
<dbReference type="Proteomes" id="UP000297635">
    <property type="component" value="Unassembled WGS sequence"/>
</dbReference>
<dbReference type="InterPro" id="IPR012944">
    <property type="entry name" value="SusD_RagB_dom"/>
</dbReference>
<keyword evidence="9" id="KW-1185">Reference proteome</keyword>
<comment type="similarity">
    <text evidence="2">Belongs to the SusD family.</text>
</comment>
<gene>
    <name evidence="8" type="ORF">EZ315_07215</name>
</gene>
<sequence length="634" mass="71566">MKNIFRKTLAVVLCAGMFTGCSLDEWNPSTVDVETAYAERPGFESLINYCYDGYYYLYGKIDGIGAMELGTDLWISESFESGFTQYNSNMNTQLGTLKTLWEGFYSTINYANTAIYYASSVTGYASQDELYAKLAEAYFFRGWANWHLVEQFGGVVLNTTSSAVTGINNSPVRSSESDFYDLIISDLNFAKDHLPYSQGDDRGRVSKKAALAMLAKVYLQRTRLKEANAEEYARLALQTAEELINNASKYNCALYTSDADKSGYAKLWDGENNKNNTEFLFIEAIDHEGDKNPEGNNRGRTRQYYEMRLQNYIAWGLAEKNCAWYGRSNSIGIKPTKYLLTTVFEPVRDPADTRFANTFFTEYYNSSWADKKISQSMIDQFGKDASLLQHVIKNTAGTYKPGEVYYGGRTVFYQNNSSGNCNMVDENGDGWLDGISVLTPNYTMSAAEKAMLPFVCVDPSDMFTADGKWVTETTDPVLGSIYKNTYPSMNKFSSIKWIKDNQKWEGDVPVIRLGEIYLVAAEAALRASNDQAKALKYVQPLRDRAAVTGRQAEMKVNQVDMTIDFILQERARELAGEQVRWYDLKRCGKLTKSFFAATNPDILFFDEAKHIVRPIPQSFLDAIANPNEFGTNGY</sequence>
<proteinExistence type="inferred from homology"/>
<evidence type="ECO:0000256" key="5">
    <source>
        <dbReference type="ARBA" id="ARBA00023237"/>
    </source>
</evidence>
<dbReference type="Pfam" id="PF07980">
    <property type="entry name" value="SusD_RagB"/>
    <property type="match status" value="1"/>
</dbReference>
<accession>A0A4Z0V9M9</accession>
<comment type="subcellular location">
    <subcellularLocation>
        <location evidence="1">Cell outer membrane</location>
    </subcellularLocation>
</comment>
<dbReference type="Pfam" id="PF14322">
    <property type="entry name" value="SusD-like_3"/>
    <property type="match status" value="1"/>
</dbReference>
<dbReference type="GeneID" id="82149578"/>
<evidence type="ECO:0000256" key="4">
    <source>
        <dbReference type="ARBA" id="ARBA00023136"/>
    </source>
</evidence>
<feature type="domain" description="SusD-like N-terminal" evidence="7">
    <location>
        <begin position="83"/>
        <end position="219"/>
    </location>
</feature>
<dbReference type="SUPFAM" id="SSF48452">
    <property type="entry name" value="TPR-like"/>
    <property type="match status" value="1"/>
</dbReference>
<comment type="caution">
    <text evidence="8">The sequence shown here is derived from an EMBL/GenBank/DDBJ whole genome shotgun (WGS) entry which is preliminary data.</text>
</comment>
<dbReference type="EMBL" id="SJSA01000001">
    <property type="protein sequence ID" value="TGG40475.1"/>
    <property type="molecule type" value="Genomic_DNA"/>
</dbReference>
<dbReference type="PROSITE" id="PS51257">
    <property type="entry name" value="PROKAR_LIPOPROTEIN"/>
    <property type="match status" value="1"/>
</dbReference>
<evidence type="ECO:0000259" key="7">
    <source>
        <dbReference type="Pfam" id="PF14322"/>
    </source>
</evidence>
<evidence type="ECO:0000313" key="9">
    <source>
        <dbReference type="Proteomes" id="UP000297635"/>
    </source>
</evidence>
<evidence type="ECO:0000256" key="3">
    <source>
        <dbReference type="ARBA" id="ARBA00022729"/>
    </source>
</evidence>
<dbReference type="AlphaFoldDB" id="A0A4Z0V9M9"/>